<reference evidence="1 2" key="1">
    <citation type="journal article" date="2022" name="New Phytol.">
        <title>Ecological generalism drives hyperdiversity of secondary metabolite gene clusters in xylarialean endophytes.</title>
        <authorList>
            <person name="Franco M.E.E."/>
            <person name="Wisecaver J.H."/>
            <person name="Arnold A.E."/>
            <person name="Ju Y.M."/>
            <person name="Slot J.C."/>
            <person name="Ahrendt S."/>
            <person name="Moore L.P."/>
            <person name="Eastman K.E."/>
            <person name="Scott K."/>
            <person name="Konkel Z."/>
            <person name="Mondo S.J."/>
            <person name="Kuo A."/>
            <person name="Hayes R.D."/>
            <person name="Haridas S."/>
            <person name="Andreopoulos B."/>
            <person name="Riley R."/>
            <person name="LaButti K."/>
            <person name="Pangilinan J."/>
            <person name="Lipzen A."/>
            <person name="Amirebrahimi M."/>
            <person name="Yan J."/>
            <person name="Adam C."/>
            <person name="Keymanesh K."/>
            <person name="Ng V."/>
            <person name="Louie K."/>
            <person name="Northen T."/>
            <person name="Drula E."/>
            <person name="Henrissat B."/>
            <person name="Hsieh H.M."/>
            <person name="Youens-Clark K."/>
            <person name="Lutzoni F."/>
            <person name="Miadlikowska J."/>
            <person name="Eastwood D.C."/>
            <person name="Hamelin R.C."/>
            <person name="Grigoriev I.V."/>
            <person name="U'Ren J.M."/>
        </authorList>
    </citation>
    <scope>NUCLEOTIDE SEQUENCE [LARGE SCALE GENOMIC DNA]</scope>
    <source>
        <strain evidence="1 2">ER1909</strain>
    </source>
</reference>
<dbReference type="EMBL" id="MU394299">
    <property type="protein sequence ID" value="KAI6088793.1"/>
    <property type="molecule type" value="Genomic_DNA"/>
</dbReference>
<protein>
    <submittedName>
        <fullName evidence="1">Uncharacterized protein</fullName>
    </submittedName>
</protein>
<keyword evidence="2" id="KW-1185">Reference proteome</keyword>
<evidence type="ECO:0000313" key="1">
    <source>
        <dbReference type="EMBL" id="KAI6088793.1"/>
    </source>
</evidence>
<proteinExistence type="predicted"/>
<dbReference type="Proteomes" id="UP001497680">
    <property type="component" value="Unassembled WGS sequence"/>
</dbReference>
<name>A0ACC0D899_9PEZI</name>
<gene>
    <name evidence="1" type="ORF">F4821DRAFT_82174</name>
</gene>
<accession>A0ACC0D899</accession>
<sequence length="209" mass="22944">MSFFTGKTKLVNASPIPSSTAKSSSPGKVTKEAAVALLHDHDFFLKTDPHHVSHRTLAPVTEDEKESSADAAAARQTYQLPRDVEPVGRPAVCVYEVVDHVPNPVWSSSVVSREELVSVKDGLFVRIRSPLAVVMETRWYVRERKGAVVDNNGEKGEEGEAELELVEDCEITCSKLLVGIVKGQVDNNWQGIHARIMARMVEDAKKSAP</sequence>
<organism evidence="1 2">
    <name type="scientific">Hypoxylon rubiginosum</name>
    <dbReference type="NCBI Taxonomy" id="110542"/>
    <lineage>
        <taxon>Eukaryota</taxon>
        <taxon>Fungi</taxon>
        <taxon>Dikarya</taxon>
        <taxon>Ascomycota</taxon>
        <taxon>Pezizomycotina</taxon>
        <taxon>Sordariomycetes</taxon>
        <taxon>Xylariomycetidae</taxon>
        <taxon>Xylariales</taxon>
        <taxon>Hypoxylaceae</taxon>
        <taxon>Hypoxylon</taxon>
    </lineage>
</organism>
<comment type="caution">
    <text evidence="1">The sequence shown here is derived from an EMBL/GenBank/DDBJ whole genome shotgun (WGS) entry which is preliminary data.</text>
</comment>
<evidence type="ECO:0000313" key="2">
    <source>
        <dbReference type="Proteomes" id="UP001497680"/>
    </source>
</evidence>